<reference evidence="2 3" key="1">
    <citation type="submission" date="2018-09" db="EMBL/GenBank/DDBJ databases">
        <title>Metagenome Assembled Genomes from an Advanced Water Purification Facility.</title>
        <authorList>
            <person name="Stamps B.W."/>
            <person name="Spear J.R."/>
        </authorList>
    </citation>
    <scope>NUCLEOTIDE SEQUENCE [LARGE SCALE GENOMIC DNA]</scope>
    <source>
        <strain evidence="2">Bin_29_2</strain>
    </source>
</reference>
<name>A0A5C7YD57_9MYCO</name>
<dbReference type="AlphaFoldDB" id="A0A5C7YD57"/>
<gene>
    <name evidence="2" type="ORF">E6Q54_03475</name>
</gene>
<evidence type="ECO:0000313" key="3">
    <source>
        <dbReference type="Proteomes" id="UP000321797"/>
    </source>
</evidence>
<organism evidence="2 3">
    <name type="scientific">Mycolicibacter arupensis</name>
    <dbReference type="NCBI Taxonomy" id="342002"/>
    <lineage>
        <taxon>Bacteria</taxon>
        <taxon>Bacillati</taxon>
        <taxon>Actinomycetota</taxon>
        <taxon>Actinomycetes</taxon>
        <taxon>Mycobacteriales</taxon>
        <taxon>Mycobacteriaceae</taxon>
        <taxon>Mycolicibacter</taxon>
    </lineage>
</organism>
<feature type="compositionally biased region" description="Low complexity" evidence="1">
    <location>
        <begin position="54"/>
        <end position="72"/>
    </location>
</feature>
<accession>A0A5C7YD57</accession>
<protein>
    <submittedName>
        <fullName evidence="2">Uncharacterized protein</fullName>
    </submittedName>
</protein>
<comment type="caution">
    <text evidence="2">The sequence shown here is derived from an EMBL/GenBank/DDBJ whole genome shotgun (WGS) entry which is preliminary data.</text>
</comment>
<feature type="compositionally biased region" description="Basic residues" evidence="1">
    <location>
        <begin position="22"/>
        <end position="42"/>
    </location>
</feature>
<feature type="region of interest" description="Disordered" evidence="1">
    <location>
        <begin position="21"/>
        <end position="95"/>
    </location>
</feature>
<dbReference type="Proteomes" id="UP000321797">
    <property type="component" value="Unassembled WGS sequence"/>
</dbReference>
<evidence type="ECO:0000313" key="2">
    <source>
        <dbReference type="EMBL" id="TXI59463.1"/>
    </source>
</evidence>
<dbReference type="EMBL" id="SSGD01000014">
    <property type="protein sequence ID" value="TXI59463.1"/>
    <property type="molecule type" value="Genomic_DNA"/>
</dbReference>
<evidence type="ECO:0000256" key="1">
    <source>
        <dbReference type="SAM" id="MobiDB-lite"/>
    </source>
</evidence>
<proteinExistence type="predicted"/>
<sequence length="131" mass="13872">MAPLVVDGECWTYCGRTAGTPHARRAGTAKTSPRRSTSRRCRGSTWRERPAPPTAAASAASPIASYLAAEAAEAGRHRPSQPVEGIWSSCSDRGTARCKCLSGTSSVATTERYTEVDDADIRAVVMSALTE</sequence>